<sequence length="202" mass="22786">MEIESNLNRLGTFGLLITALASPCCFPLFGFILTALGFGTFELFGGWTMWVFQGLVLLSLVGLAISYRKHRCTYPLLIAIPSAVMIFYSYHIMESDNWIYLLYLGMFGLFISAVINHYRNRLHNACCFPEVKNGTEINLKSTITCPHCGFSKEEEMPTNACQYFYECENCKQILKPKAGDCCVYCSYGTVKCPPMQSDKACC</sequence>
<evidence type="ECO:0000256" key="1">
    <source>
        <dbReference type="SAM" id="Phobius"/>
    </source>
</evidence>
<comment type="caution">
    <text evidence="2">The sequence shown here is derived from an EMBL/GenBank/DDBJ whole genome shotgun (WGS) entry which is preliminary data.</text>
</comment>
<keyword evidence="1" id="KW-0472">Membrane</keyword>
<feature type="transmembrane region" description="Helical" evidence="1">
    <location>
        <begin position="74"/>
        <end position="92"/>
    </location>
</feature>
<organism evidence="2 3">
    <name type="scientific">Adhaeribacter terrigena</name>
    <dbReference type="NCBI Taxonomy" id="2793070"/>
    <lineage>
        <taxon>Bacteria</taxon>
        <taxon>Pseudomonadati</taxon>
        <taxon>Bacteroidota</taxon>
        <taxon>Cytophagia</taxon>
        <taxon>Cytophagales</taxon>
        <taxon>Hymenobacteraceae</taxon>
        <taxon>Adhaeribacter</taxon>
    </lineage>
</organism>
<feature type="transmembrane region" description="Helical" evidence="1">
    <location>
        <begin position="47"/>
        <end position="67"/>
    </location>
</feature>
<dbReference type="EMBL" id="JAEHFX010000001">
    <property type="protein sequence ID" value="MBK0401873.1"/>
    <property type="molecule type" value="Genomic_DNA"/>
</dbReference>
<feature type="transmembrane region" description="Helical" evidence="1">
    <location>
        <begin position="12"/>
        <end position="41"/>
    </location>
</feature>
<dbReference type="InterPro" id="IPR047677">
    <property type="entry name" value="GDCCVxC"/>
</dbReference>
<accession>A0ABS1BXW9</accession>
<keyword evidence="3" id="KW-1185">Reference proteome</keyword>
<dbReference type="Pfam" id="PF03203">
    <property type="entry name" value="MerC"/>
    <property type="match status" value="1"/>
</dbReference>
<protein>
    <submittedName>
        <fullName evidence="2">MerC domain-containing protein</fullName>
    </submittedName>
</protein>
<evidence type="ECO:0000313" key="2">
    <source>
        <dbReference type="EMBL" id="MBK0401873.1"/>
    </source>
</evidence>
<name>A0ABS1BXW9_9BACT</name>
<evidence type="ECO:0000313" key="3">
    <source>
        <dbReference type="Proteomes" id="UP000644147"/>
    </source>
</evidence>
<keyword evidence="1" id="KW-1133">Transmembrane helix</keyword>
<keyword evidence="1" id="KW-0812">Transmembrane</keyword>
<dbReference type="NCBIfam" id="NF041374">
    <property type="entry name" value="GDCCVxC"/>
    <property type="match status" value="1"/>
</dbReference>
<proteinExistence type="predicted"/>
<dbReference type="Proteomes" id="UP000644147">
    <property type="component" value="Unassembled WGS sequence"/>
</dbReference>
<feature type="transmembrane region" description="Helical" evidence="1">
    <location>
        <begin position="98"/>
        <end position="115"/>
    </location>
</feature>
<dbReference type="InterPro" id="IPR004891">
    <property type="entry name" value="Mercury-R_MerC"/>
</dbReference>
<gene>
    <name evidence="2" type="ORF">I5M27_02685</name>
</gene>
<reference evidence="2 3" key="1">
    <citation type="submission" date="2020-12" db="EMBL/GenBank/DDBJ databases">
        <title>Bacterial novel species Adhaeribacter sp. BT258 isolated from soil.</title>
        <authorList>
            <person name="Jung H.-Y."/>
        </authorList>
    </citation>
    <scope>NUCLEOTIDE SEQUENCE [LARGE SCALE GENOMIC DNA]</scope>
    <source>
        <strain evidence="2 3">BT258</strain>
    </source>
</reference>